<dbReference type="AlphaFoldDB" id="U5HIP8"/>
<evidence type="ECO:0000313" key="4">
    <source>
        <dbReference type="Proteomes" id="UP000017200"/>
    </source>
</evidence>
<reference evidence="2" key="2">
    <citation type="submission" date="2010-11" db="EMBL/GenBank/DDBJ databases">
        <authorList>
            <consortium name="The Broad Institute Genome Sequencing Platform"/>
            <person name="Earl A."/>
            <person name="Ward D."/>
            <person name="Feldgarden M."/>
            <person name="Gevers D."/>
            <person name="Butler R."/>
            <person name="Young S.K."/>
            <person name="Zeng Q."/>
            <person name="Gargeya S."/>
            <person name="Fitzgerald M."/>
            <person name="Haas B."/>
            <person name="Abouelleil A."/>
            <person name="Alvarado L."/>
            <person name="Arachchi H.M."/>
            <person name="Berlin A."/>
            <person name="Brown A."/>
            <person name="Chapman S.B."/>
            <person name="Chen Z."/>
            <person name="Dunbar C."/>
            <person name="Freedman E."/>
            <person name="Gearin G."/>
            <person name="Gellesch M."/>
            <person name="Goldberg J."/>
            <person name="Griggs A."/>
            <person name="Gujja S."/>
            <person name="Heilman E."/>
            <person name="Heiman D."/>
            <person name="Howarth C."/>
            <person name="Larson L."/>
            <person name="Lui A."/>
            <person name="MacDonald P.J.P."/>
            <person name="Mehta T."/>
            <person name="Montmayeur A."/>
            <person name="Murphy C."/>
            <person name="Neiman D."/>
            <person name="Pearson M."/>
            <person name="Priest M."/>
            <person name="Roberts A."/>
            <person name="Saif S."/>
            <person name="Shea T."/>
            <person name="Shenoy N."/>
            <person name="Sisk P."/>
            <person name="Stolte C."/>
            <person name="Sykes S."/>
            <person name="White J."/>
            <person name="Yandava C."/>
            <person name="Wortman J."/>
            <person name="Nusbaum C."/>
            <person name="Birren B."/>
        </authorList>
    </citation>
    <scope>NUCLEOTIDE SEQUENCE</scope>
    <source>
        <strain evidence="2">P1A1 Lamole</strain>
    </source>
</reference>
<reference evidence="2 4" key="3">
    <citation type="journal article" date="2015" name="BMC Genomics">
        <title>Sex and parasites: genomic and transcriptomic analysis of Microbotryum lychnidis-dioicae, the biotrophic and plant-castrating anther smut fungus.</title>
        <authorList>
            <person name="Perlin M.H."/>
            <person name="Amselem J."/>
            <person name="Fontanillas E."/>
            <person name="Toh S.S."/>
            <person name="Chen Z."/>
            <person name="Goldberg J."/>
            <person name="Duplessis S."/>
            <person name="Henrissat B."/>
            <person name="Young S."/>
            <person name="Zeng Q."/>
            <person name="Aguileta G."/>
            <person name="Petit E."/>
            <person name="Badouin H."/>
            <person name="Andrews J."/>
            <person name="Razeeq D."/>
            <person name="Gabaldon T."/>
            <person name="Quesneville H."/>
            <person name="Giraud T."/>
            <person name="Hood M.E."/>
            <person name="Schultz D.J."/>
            <person name="Cuomo C.A."/>
        </authorList>
    </citation>
    <scope>NUCLEOTIDE SEQUENCE [LARGE SCALE GENOMIC DNA]</scope>
    <source>
        <strain evidence="4">p1A1 Lamole</strain>
        <strain evidence="2">P1A1 Lamole</strain>
    </source>
</reference>
<dbReference type="Proteomes" id="UP000017200">
    <property type="component" value="Unassembled WGS sequence"/>
</dbReference>
<dbReference type="GO" id="GO:0032299">
    <property type="term" value="C:ribonuclease H2 complex"/>
    <property type="evidence" value="ECO:0007669"/>
    <property type="project" value="InterPro"/>
</dbReference>
<dbReference type="EnsemblFungi" id="MVLG_06898T0">
    <property type="protein sequence ID" value="MVLG_06898T0"/>
    <property type="gene ID" value="MVLG_06898"/>
</dbReference>
<dbReference type="GO" id="GO:0005654">
    <property type="term" value="C:nucleoplasm"/>
    <property type="evidence" value="ECO:0007669"/>
    <property type="project" value="TreeGrafter"/>
</dbReference>
<dbReference type="GO" id="GO:0006401">
    <property type="term" value="P:RNA catabolic process"/>
    <property type="evidence" value="ECO:0007669"/>
    <property type="project" value="TreeGrafter"/>
</dbReference>
<reference evidence="3" key="4">
    <citation type="submission" date="2015-06" db="UniProtKB">
        <authorList>
            <consortium name="EnsemblFungi"/>
        </authorList>
    </citation>
    <scope>IDENTIFICATION</scope>
</reference>
<dbReference type="OrthoDB" id="29098at2759"/>
<evidence type="ECO:0000259" key="1">
    <source>
        <dbReference type="Pfam" id="PF17745"/>
    </source>
</evidence>
<dbReference type="InterPro" id="IPR040456">
    <property type="entry name" value="RNase_H2_suB"/>
</dbReference>
<dbReference type="InterPro" id="IPR041195">
    <property type="entry name" value="Rnh202_N"/>
</dbReference>
<organism evidence="2">
    <name type="scientific">Microbotryum lychnidis-dioicae (strain p1A1 Lamole / MvSl-1064)</name>
    <name type="common">Anther smut fungus</name>
    <dbReference type="NCBI Taxonomy" id="683840"/>
    <lineage>
        <taxon>Eukaryota</taxon>
        <taxon>Fungi</taxon>
        <taxon>Dikarya</taxon>
        <taxon>Basidiomycota</taxon>
        <taxon>Pucciniomycotina</taxon>
        <taxon>Microbotryomycetes</taxon>
        <taxon>Microbotryales</taxon>
        <taxon>Microbotryaceae</taxon>
        <taxon>Microbotryum</taxon>
    </lineage>
</organism>
<keyword evidence="4" id="KW-1185">Reference proteome</keyword>
<accession>U5HIP8</accession>
<dbReference type="Gene3D" id="2.20.25.530">
    <property type="match status" value="1"/>
</dbReference>
<dbReference type="PANTHER" id="PTHR13383">
    <property type="entry name" value="RIBONUCLEASE H2 SUBUNIT B"/>
    <property type="match status" value="1"/>
</dbReference>
<gene>
    <name evidence="2" type="ORF">MVLG_06898</name>
</gene>
<evidence type="ECO:0000313" key="2">
    <source>
        <dbReference type="EMBL" id="KDE02563.1"/>
    </source>
</evidence>
<reference evidence="4" key="1">
    <citation type="submission" date="2010-11" db="EMBL/GenBank/DDBJ databases">
        <title>The genome sequence of Microbotryum violaceum strain p1A1 Lamole.</title>
        <authorList>
            <person name="Cuomo C."/>
            <person name="Perlin M."/>
            <person name="Young S.K."/>
            <person name="Zeng Q."/>
            <person name="Gargeya S."/>
            <person name="Alvarado L."/>
            <person name="Berlin A."/>
            <person name="Chapman S.B."/>
            <person name="Chen Z."/>
            <person name="Freedman E."/>
            <person name="Gellesch M."/>
            <person name="Goldberg J."/>
            <person name="Griggs A."/>
            <person name="Gujja S."/>
            <person name="Heilman E."/>
            <person name="Heiman D."/>
            <person name="Howarth C."/>
            <person name="Mehta T."/>
            <person name="Neiman D."/>
            <person name="Pearson M."/>
            <person name="Roberts A."/>
            <person name="Saif S."/>
            <person name="Shea T."/>
            <person name="Shenoy N."/>
            <person name="Sisk P."/>
            <person name="Stolte C."/>
            <person name="Sykes S."/>
            <person name="White J."/>
            <person name="Yandava C."/>
            <person name="Haas B."/>
            <person name="Nusbaum C."/>
            <person name="Birren B."/>
        </authorList>
    </citation>
    <scope>NUCLEOTIDE SEQUENCE [LARGE SCALE GENOMIC DNA]</scope>
    <source>
        <strain evidence="4">p1A1 Lamole</strain>
    </source>
</reference>
<protein>
    <recommendedName>
        <fullName evidence="1">Rnh202 triple barrel domain-containing protein</fullName>
    </recommendedName>
</protein>
<evidence type="ECO:0000313" key="3">
    <source>
        <dbReference type="EnsemblFungi" id="MVLG_06898T0"/>
    </source>
</evidence>
<sequence length="137" mass="15368">MTRLMNANKHVLVLPEGVASGEEGVRHHRFLSLPHPRTGRSSLFLVGPSGQGALFEVQRVDQAGTTRTWFVDQEVVNDGSLLLLTPFDPLFLIISYLSLISPKFMPYQHLWETVLLQLSTFDPSQGTPTEDENLLRP</sequence>
<name>U5HIP8_USTV1</name>
<dbReference type="PANTHER" id="PTHR13383:SF11">
    <property type="entry name" value="RIBONUCLEASE H2 SUBUNIT B"/>
    <property type="match status" value="1"/>
</dbReference>
<dbReference type="Pfam" id="PF17745">
    <property type="entry name" value="Ydr279_N"/>
    <property type="match status" value="1"/>
</dbReference>
<feature type="domain" description="Rnh202 triple barrel" evidence="1">
    <location>
        <begin position="14"/>
        <end position="88"/>
    </location>
</feature>
<dbReference type="STRING" id="683840.U5HIP8"/>
<dbReference type="EMBL" id="AEIJ01000927">
    <property type="status" value="NOT_ANNOTATED_CDS"/>
    <property type="molecule type" value="Genomic_DNA"/>
</dbReference>
<dbReference type="EMBL" id="GL541806">
    <property type="protein sequence ID" value="KDE02563.1"/>
    <property type="molecule type" value="Genomic_DNA"/>
</dbReference>
<dbReference type="HOGENOM" id="CLU_1866651_0_0_1"/>
<dbReference type="InParanoid" id="U5HIP8"/>
<proteinExistence type="predicted"/>